<name>A0A8S1KEI1_PARPR</name>
<protein>
    <submittedName>
        <fullName evidence="2">Uncharacterized protein</fullName>
    </submittedName>
</protein>
<dbReference type="Proteomes" id="UP000688137">
    <property type="component" value="Unassembled WGS sequence"/>
</dbReference>
<sequence>MKHIEQNQVCIEKECRFNRIITNWHDLQLHYHNQHKVQSQDTFEKKVNLKLNQLNEKFRMQIQDSISDYIEIQEKQIQQRIKSLFQNIQKIYFQLLQDQFKINEQQQRLFSNNSFESNLNNYIDIYYSQFRLPQQKQLEILEEIKYQLNGITYELMNFLDEQEYNNQLKIKQYFNNIKNKQEDLNIQKQIQYQQNQNQVEFNQYEYKYPQQQLNFDTYPTQLQDYGNQNIKKQQQFSYQYSRDQLQEQSKEQIKKPQQQQIIYYPKTLIDDDQDRIQFQLPSDNTKINTNFNKSIQVQGIQENIQQQNKQVKEGEIQLMKQQNDQVQNDRINQETNIIGKKFDITNSDKHLKYSLRFTQFSCDKEGVALVEGAFKLNDNAQVKFKFSERLEKVLTASFGMINVDQQGYKIGTLNYWMDQSGLLYKNEKSTQGSLKIDLNQEFTLEYTAQKRLLSFRKQNTIEQIHIEEIINGSFKFYVKLYGLQVQIIK</sequence>
<gene>
    <name evidence="2" type="ORF">PPRIM_AZ9-3.1.T0190332</name>
</gene>
<evidence type="ECO:0000256" key="1">
    <source>
        <dbReference type="SAM" id="Coils"/>
    </source>
</evidence>
<comment type="caution">
    <text evidence="2">The sequence shown here is derived from an EMBL/GenBank/DDBJ whole genome shotgun (WGS) entry which is preliminary data.</text>
</comment>
<dbReference type="AlphaFoldDB" id="A0A8S1KEI1"/>
<keyword evidence="3" id="KW-1185">Reference proteome</keyword>
<accession>A0A8S1KEI1</accession>
<evidence type="ECO:0000313" key="3">
    <source>
        <dbReference type="Proteomes" id="UP000688137"/>
    </source>
</evidence>
<reference evidence="2" key="1">
    <citation type="submission" date="2021-01" db="EMBL/GenBank/DDBJ databases">
        <authorList>
            <consortium name="Genoscope - CEA"/>
            <person name="William W."/>
        </authorList>
    </citation>
    <scope>NUCLEOTIDE SEQUENCE</scope>
</reference>
<feature type="coiled-coil region" evidence="1">
    <location>
        <begin position="297"/>
        <end position="336"/>
    </location>
</feature>
<keyword evidence="1" id="KW-0175">Coiled coil</keyword>
<organism evidence="2 3">
    <name type="scientific">Paramecium primaurelia</name>
    <dbReference type="NCBI Taxonomy" id="5886"/>
    <lineage>
        <taxon>Eukaryota</taxon>
        <taxon>Sar</taxon>
        <taxon>Alveolata</taxon>
        <taxon>Ciliophora</taxon>
        <taxon>Intramacronucleata</taxon>
        <taxon>Oligohymenophorea</taxon>
        <taxon>Peniculida</taxon>
        <taxon>Parameciidae</taxon>
        <taxon>Paramecium</taxon>
    </lineage>
</organism>
<proteinExistence type="predicted"/>
<dbReference type="EMBL" id="CAJJDM010000016">
    <property type="protein sequence ID" value="CAD8052723.1"/>
    <property type="molecule type" value="Genomic_DNA"/>
</dbReference>
<evidence type="ECO:0000313" key="2">
    <source>
        <dbReference type="EMBL" id="CAD8052723.1"/>
    </source>
</evidence>